<accession>A0A811XQ59</accession>
<evidence type="ECO:0000259" key="6">
    <source>
        <dbReference type="Pfam" id="PF14049"/>
    </source>
</evidence>
<evidence type="ECO:0000313" key="8">
    <source>
        <dbReference type="Proteomes" id="UP000645828"/>
    </source>
</evidence>
<dbReference type="EMBL" id="CAJHUB010000489">
    <property type="protein sequence ID" value="CAD7666181.1"/>
    <property type="molecule type" value="Genomic_DNA"/>
</dbReference>
<evidence type="ECO:0000256" key="2">
    <source>
        <dbReference type="ARBA" id="ARBA00023015"/>
    </source>
</evidence>
<keyword evidence="2" id="KW-0805">Transcription regulation</keyword>
<evidence type="ECO:0000256" key="4">
    <source>
        <dbReference type="ARBA" id="ARBA00023242"/>
    </source>
</evidence>
<gene>
    <name evidence="7" type="ORF">NYPRO_LOCUS27</name>
</gene>
<proteinExistence type="predicted"/>
<evidence type="ECO:0000259" key="5">
    <source>
        <dbReference type="Pfam" id="PF14047"/>
    </source>
</evidence>
<keyword evidence="8" id="KW-1185">Reference proteome</keyword>
<feature type="domain" description="Developmental pluripotency-associated protein 2/4 central" evidence="6">
    <location>
        <begin position="103"/>
        <end position="155"/>
    </location>
</feature>
<dbReference type="AlphaFoldDB" id="A0A811XQ59"/>
<dbReference type="InterPro" id="IPR039590">
    <property type="entry name" value="Dppa2/4"/>
</dbReference>
<keyword evidence="4" id="KW-0539">Nucleus</keyword>
<evidence type="ECO:0000256" key="1">
    <source>
        <dbReference type="ARBA" id="ARBA00004123"/>
    </source>
</evidence>
<evidence type="ECO:0000313" key="7">
    <source>
        <dbReference type="EMBL" id="CAD7666181.1"/>
    </source>
</evidence>
<dbReference type="InterPro" id="IPR025892">
    <property type="entry name" value="Dppa2/4_central_dom"/>
</dbReference>
<dbReference type="Pfam" id="PF14049">
    <property type="entry name" value="Dppa2_A"/>
    <property type="match status" value="1"/>
</dbReference>
<dbReference type="InterPro" id="IPR025891">
    <property type="entry name" value="Dppa2/4_C_dom"/>
</dbReference>
<evidence type="ECO:0000256" key="3">
    <source>
        <dbReference type="ARBA" id="ARBA00023163"/>
    </source>
</evidence>
<dbReference type="Proteomes" id="UP000645828">
    <property type="component" value="Unassembled WGS sequence"/>
</dbReference>
<protein>
    <submittedName>
        <fullName evidence="7">(raccoon dog) hypothetical protein</fullName>
    </submittedName>
</protein>
<comment type="subcellular location">
    <subcellularLocation>
        <location evidence="1">Nucleus</location>
    </subcellularLocation>
</comment>
<dbReference type="GO" id="GO:0005634">
    <property type="term" value="C:nucleus"/>
    <property type="evidence" value="ECO:0007669"/>
    <property type="project" value="UniProtKB-SubCell"/>
</dbReference>
<feature type="domain" description="Developmental pluripotency-associated protein 2/4 C-terminal" evidence="5">
    <location>
        <begin position="157"/>
        <end position="204"/>
    </location>
</feature>
<comment type="caution">
    <text evidence="7">The sequence shown here is derived from an EMBL/GenBank/DDBJ whole genome shotgun (WGS) entry which is preliminary data.</text>
</comment>
<keyword evidence="3" id="KW-0804">Transcription</keyword>
<name>A0A811XQ59_NYCPR</name>
<dbReference type="GO" id="GO:0003682">
    <property type="term" value="F:chromatin binding"/>
    <property type="evidence" value="ECO:0007669"/>
    <property type="project" value="InterPro"/>
</dbReference>
<dbReference type="GO" id="GO:0048731">
    <property type="term" value="P:system development"/>
    <property type="evidence" value="ECO:0007669"/>
    <property type="project" value="TreeGrafter"/>
</dbReference>
<sequence length="230" mass="26091">MSYSNPENIRVRKCSFHLVPVNEEPNEEHQMEPNISSTLEVSQKMPGTNDKSCPKHSCNTTILPFPTSLPPVNKKTKVYLRLQKYAYSEINNIPKTSPEAKLHCKSERQEEINRVEVITSAKEGMLAGWSRIAARASQFRSVSSCSIPASVETLLLQAFVRLQFHAGQTWVPDTPKRMILLFLSLTCTFSSPDLENNMLCPELIAMGKEKQPDLITQTSFPFDRSYLNRE</sequence>
<dbReference type="PANTHER" id="PTHR16073">
    <property type="entry name" value="DCR DOMAIN-CONTAINING PROTEIN"/>
    <property type="match status" value="1"/>
</dbReference>
<reference evidence="7" key="1">
    <citation type="submission" date="2020-12" db="EMBL/GenBank/DDBJ databases">
        <authorList>
            <consortium name="Molecular Ecology Group"/>
        </authorList>
    </citation>
    <scope>NUCLEOTIDE SEQUENCE</scope>
    <source>
        <strain evidence="7">TBG_1078</strain>
    </source>
</reference>
<organism evidence="7 8">
    <name type="scientific">Nyctereutes procyonoides</name>
    <name type="common">Raccoon dog</name>
    <name type="synonym">Canis procyonoides</name>
    <dbReference type="NCBI Taxonomy" id="34880"/>
    <lineage>
        <taxon>Eukaryota</taxon>
        <taxon>Metazoa</taxon>
        <taxon>Chordata</taxon>
        <taxon>Craniata</taxon>
        <taxon>Vertebrata</taxon>
        <taxon>Euteleostomi</taxon>
        <taxon>Mammalia</taxon>
        <taxon>Eutheria</taxon>
        <taxon>Laurasiatheria</taxon>
        <taxon>Carnivora</taxon>
        <taxon>Caniformia</taxon>
        <taxon>Canidae</taxon>
        <taxon>Nyctereutes</taxon>
    </lineage>
</organism>
<dbReference type="PANTHER" id="PTHR16073:SF10">
    <property type="entry name" value="DEVELOPMENTAL PLURIPOTENCY-ASSOCIATED PROTEIN 2"/>
    <property type="match status" value="1"/>
</dbReference>
<dbReference type="Pfam" id="PF14047">
    <property type="entry name" value="DCR"/>
    <property type="match status" value="1"/>
</dbReference>